<accession>A0A7C8GS09</accession>
<evidence type="ECO:0000313" key="1">
    <source>
        <dbReference type="EMBL" id="KAB8130746.1"/>
    </source>
</evidence>
<protein>
    <submittedName>
        <fullName evidence="1">Uncharacterized protein</fullName>
    </submittedName>
</protein>
<evidence type="ECO:0000313" key="2">
    <source>
        <dbReference type="Proteomes" id="UP000480246"/>
    </source>
</evidence>
<gene>
    <name evidence="1" type="ORF">F9U64_14030</name>
</gene>
<dbReference type="Proteomes" id="UP000480246">
    <property type="component" value="Unassembled WGS sequence"/>
</dbReference>
<sequence length="179" mass="20818">MKDQAISLEIEPLSKLIKYDKHMNAIVFSLVSKQFSHIPPLMHPDIVYTIKGFLKLYSELLFLSNYPIDLEILCNTLVERTHVIAEHSTIPILTEEFFAIPYPEVLTPTNDQLEDLLIKTSKEITDDTIQESIVLLKQNIYERNLPNAVVQGLLNNLRRDPHCKWAAYLYELYMEKTQD</sequence>
<keyword evidence="2" id="KW-1185">Reference proteome</keyword>
<comment type="caution">
    <text evidence="1">The sequence shown here is derived from an EMBL/GenBank/DDBJ whole genome shotgun (WGS) entry which is preliminary data.</text>
</comment>
<dbReference type="RefSeq" id="WP_153404759.1">
    <property type="nucleotide sequence ID" value="NZ_ML762434.1"/>
</dbReference>
<dbReference type="AlphaFoldDB" id="A0A7C8GS09"/>
<dbReference type="OrthoDB" id="9812993at2"/>
<proteinExistence type="predicted"/>
<dbReference type="EMBL" id="WEID01000069">
    <property type="protein sequence ID" value="KAB8130746.1"/>
    <property type="molecule type" value="Genomic_DNA"/>
</dbReference>
<name>A0A7C8GS09_9BACI</name>
<organism evidence="1 2">
    <name type="scientific">Gracilibacillus oryzae</name>
    <dbReference type="NCBI Taxonomy" id="1672701"/>
    <lineage>
        <taxon>Bacteria</taxon>
        <taxon>Bacillati</taxon>
        <taxon>Bacillota</taxon>
        <taxon>Bacilli</taxon>
        <taxon>Bacillales</taxon>
        <taxon>Bacillaceae</taxon>
        <taxon>Gracilibacillus</taxon>
    </lineage>
</organism>
<reference evidence="1 2" key="1">
    <citation type="submission" date="2019-10" db="EMBL/GenBank/DDBJ databases">
        <title>Gracilibacillus sp. nov. isolated from rice seeds.</title>
        <authorList>
            <person name="He S."/>
        </authorList>
    </citation>
    <scope>NUCLEOTIDE SEQUENCE [LARGE SCALE GENOMIC DNA]</scope>
    <source>
        <strain evidence="1 2">TD8</strain>
    </source>
</reference>